<evidence type="ECO:0000256" key="1">
    <source>
        <dbReference type="SAM" id="MobiDB-lite"/>
    </source>
</evidence>
<proteinExistence type="predicted"/>
<feature type="compositionally biased region" description="Basic and acidic residues" evidence="1">
    <location>
        <begin position="389"/>
        <end position="413"/>
    </location>
</feature>
<sequence>MPPSGITSLKLRCPVSETRRCLSAAAAAGLCLGARASCPPRRKVAPLVGRERVEAARAASHLLRPRSSAHERRRNFVGVTAEGPAELATLGAAAPVGRARDPGSACSPRVAPAPSSTPSPAVAGRLLARTAARAGNAGALGRRDPAARAALGKAPMANRLVNLATAARPMSRLMPLACRSKAHAKGRALVVHSEAAGAIIFKPHPRLAERVTFNRRARLHWGYQVADQSRTITMRDICRLLAERAYLTAERWFDVVLFWDGAPLHPDALACAAPAPHRPGKNDRTYCLCAHIHSCARNQDFVDGVTDLDYHYHLLITTVQGAGAEPYPFHQWPTEQARFRARRDPEPAAFGSRRPRRRDHSSGPQPPPGIGSWRPQGRPQADQPCSRNLSRDTKEHRAEQRRQGAARREELQRGSKRSGIDGNPGPAVSAATRAEGPGDMRPASDSGAPAAPSAPATDHGGPVAQSGRQRRSPSPAAMPPPRRNASPHRRAAGAAPNFGGDETAAATDHAAPEPFDLPSGEASGGGGTGGARTRAMSPQAGRGRSWALRPRRVHSVLRLEVAQHLVRLALRRSWWDAFKGMQRKDSLLAASARVSFVPQALALLHDLIKNDLGSHAIAVLTGAVWSTAKYDKILNGSSSCPSPSRARPLRRRGAPTKSPPRRAFPADSISLPNVLRFGSTVSLAMLAHTVPAPAVSPALAWAFSRVFHERRGALRSGSLSLSAAKTRRASAT</sequence>
<keyword evidence="3" id="KW-1185">Reference proteome</keyword>
<gene>
    <name evidence="2" type="ORF">PCOR1329_LOCUS69546</name>
</gene>
<comment type="caution">
    <text evidence="2">The sequence shown here is derived from an EMBL/GenBank/DDBJ whole genome shotgun (WGS) entry which is preliminary data.</text>
</comment>
<evidence type="ECO:0000313" key="3">
    <source>
        <dbReference type="Proteomes" id="UP001189429"/>
    </source>
</evidence>
<feature type="region of interest" description="Disordered" evidence="1">
    <location>
        <begin position="637"/>
        <end position="663"/>
    </location>
</feature>
<dbReference type="Proteomes" id="UP001189429">
    <property type="component" value="Unassembled WGS sequence"/>
</dbReference>
<dbReference type="EMBL" id="CAUYUJ010019137">
    <property type="protein sequence ID" value="CAK0888832.1"/>
    <property type="molecule type" value="Genomic_DNA"/>
</dbReference>
<feature type="non-terminal residue" evidence="2">
    <location>
        <position position="732"/>
    </location>
</feature>
<reference evidence="2" key="1">
    <citation type="submission" date="2023-10" db="EMBL/GenBank/DDBJ databases">
        <authorList>
            <person name="Chen Y."/>
            <person name="Shah S."/>
            <person name="Dougan E. K."/>
            <person name="Thang M."/>
            <person name="Chan C."/>
        </authorList>
    </citation>
    <scope>NUCLEOTIDE SEQUENCE [LARGE SCALE GENOMIC DNA]</scope>
</reference>
<evidence type="ECO:0000313" key="2">
    <source>
        <dbReference type="EMBL" id="CAK0888832.1"/>
    </source>
</evidence>
<feature type="compositionally biased region" description="Low complexity" evidence="1">
    <location>
        <begin position="107"/>
        <end position="121"/>
    </location>
</feature>
<accession>A0ABN9WUJ6</accession>
<feature type="compositionally biased region" description="Low complexity" evidence="1">
    <location>
        <begin position="637"/>
        <end position="646"/>
    </location>
</feature>
<feature type="compositionally biased region" description="Low complexity" evidence="1">
    <location>
        <begin position="443"/>
        <end position="456"/>
    </location>
</feature>
<protein>
    <submittedName>
        <fullName evidence="2">Uncharacterized protein</fullName>
    </submittedName>
</protein>
<name>A0ABN9WUJ6_9DINO</name>
<feature type="region of interest" description="Disordered" evidence="1">
    <location>
        <begin position="99"/>
        <end position="121"/>
    </location>
</feature>
<feature type="region of interest" description="Disordered" evidence="1">
    <location>
        <begin position="337"/>
        <end position="545"/>
    </location>
</feature>
<organism evidence="2 3">
    <name type="scientific">Prorocentrum cordatum</name>
    <dbReference type="NCBI Taxonomy" id="2364126"/>
    <lineage>
        <taxon>Eukaryota</taxon>
        <taxon>Sar</taxon>
        <taxon>Alveolata</taxon>
        <taxon>Dinophyceae</taxon>
        <taxon>Prorocentrales</taxon>
        <taxon>Prorocentraceae</taxon>
        <taxon>Prorocentrum</taxon>
    </lineage>
</organism>